<feature type="transmembrane region" description="Helical" evidence="9">
    <location>
        <begin position="86"/>
        <end position="106"/>
    </location>
</feature>
<feature type="transmembrane region" description="Helical" evidence="9">
    <location>
        <begin position="378"/>
        <end position="398"/>
    </location>
</feature>
<keyword evidence="6 9" id="KW-1133">Transmembrane helix</keyword>
<dbReference type="SUPFAM" id="SSF52266">
    <property type="entry name" value="SGNH hydrolase"/>
    <property type="match status" value="1"/>
</dbReference>
<feature type="transmembrane region" description="Helical" evidence="9">
    <location>
        <begin position="241"/>
        <end position="260"/>
    </location>
</feature>
<feature type="transmembrane region" description="Helical" evidence="9">
    <location>
        <begin position="43"/>
        <end position="65"/>
    </location>
</feature>
<evidence type="ECO:0000256" key="5">
    <source>
        <dbReference type="ARBA" id="ARBA00022692"/>
    </source>
</evidence>
<dbReference type="InterPro" id="IPR002656">
    <property type="entry name" value="Acyl_transf_3_dom"/>
</dbReference>
<keyword evidence="4" id="KW-0808">Transferase</keyword>
<evidence type="ECO:0000256" key="8">
    <source>
        <dbReference type="ARBA" id="ARBA00023315"/>
    </source>
</evidence>
<feature type="transmembrane region" description="Helical" evidence="9">
    <location>
        <begin position="266"/>
        <end position="288"/>
    </location>
</feature>
<evidence type="ECO:0000256" key="1">
    <source>
        <dbReference type="ARBA" id="ARBA00004651"/>
    </source>
</evidence>
<dbReference type="Proteomes" id="UP000763505">
    <property type="component" value="Unassembled WGS sequence"/>
</dbReference>
<sequence>MKREHNIVRKQHKTRYMPGLDGLRAVAVIAVIIYHLNPQILSGGFLGVDTFFVISGFLITSLLLHEYRETGRIDLKNFWIRRFKRLIPAVVFLLMVLVSYMAIFHLERLAAIKTDFIAALVYFANWWFIIEDVSYFEALEANPLKHLWSLAIEEQFYIIWPIVLLLLLVLVKRMGRIWLITFGISIVSLIIMIVLSAPFEDNSRVYFGTDTRAHSLLIGVLFAYIFPPFRLKKEIGAGSKAVLNLIGFVTLGILIYLFTFVSSSHYWIYVGGLYGIAVLTSLLIAASVHPSTFFANRLLGNPLFVFIGKRSYSLYLWHYPIIVLSNTYFVAGQVPIYVIIIQIILTFVMAEVSYRFIEQPFRRNGFKAFGFADVVNRVRLIVVGVLGIVMVLFLTGVLDDPIDNVLEDREQQRAYEEMEFTSSIKTIDQSIVNEESVRTLEPLFIGDSITVDIEDEVLYRMPYATVDGEIGRQLWDVEALIQANYANYTEPEDIVVLQLGTNGVIAVDDMQAVIDLFEEATIYVINTRSPRDWQADVNSMLNEITENNENVHLIDWFSVSEGHPEYFSNDGVHLTPLGKQVIVQEIVDVMNEVSVE</sequence>
<dbReference type="PANTHER" id="PTHR23028">
    <property type="entry name" value="ACETYLTRANSFERASE"/>
    <property type="match status" value="1"/>
</dbReference>
<protein>
    <submittedName>
        <fullName evidence="11">Acyltransferase</fullName>
    </submittedName>
</protein>
<feature type="domain" description="Acyltransferase 3" evidence="10">
    <location>
        <begin position="18"/>
        <end position="348"/>
    </location>
</feature>
<feature type="transmembrane region" description="Helical" evidence="9">
    <location>
        <begin position="312"/>
        <end position="330"/>
    </location>
</feature>
<dbReference type="PANTHER" id="PTHR23028:SF53">
    <property type="entry name" value="ACYL_TRANSF_3 DOMAIN-CONTAINING PROTEIN"/>
    <property type="match status" value="1"/>
</dbReference>
<keyword evidence="5 9" id="KW-0812">Transmembrane</keyword>
<reference evidence="11" key="1">
    <citation type="journal article" date="2021" name="PeerJ">
        <title>Extensive microbial diversity within the chicken gut microbiome revealed by metagenomics and culture.</title>
        <authorList>
            <person name="Gilroy R."/>
            <person name="Ravi A."/>
            <person name="Getino M."/>
            <person name="Pursley I."/>
            <person name="Horton D.L."/>
            <person name="Alikhan N.F."/>
            <person name="Baker D."/>
            <person name="Gharbi K."/>
            <person name="Hall N."/>
            <person name="Watson M."/>
            <person name="Adriaenssens E.M."/>
            <person name="Foster-Nyarko E."/>
            <person name="Jarju S."/>
            <person name="Secka A."/>
            <person name="Antonio M."/>
            <person name="Oren A."/>
            <person name="Chaudhuri R.R."/>
            <person name="La Ragione R."/>
            <person name="Hildebrand F."/>
            <person name="Pallen M.J."/>
        </authorList>
    </citation>
    <scope>NUCLEOTIDE SEQUENCE</scope>
    <source>
        <strain evidence="11">6019</strain>
    </source>
</reference>
<evidence type="ECO:0000256" key="3">
    <source>
        <dbReference type="ARBA" id="ARBA00022475"/>
    </source>
</evidence>
<organism evidence="11 12">
    <name type="scientific">Aliicoccus persicus</name>
    <dbReference type="NCBI Taxonomy" id="930138"/>
    <lineage>
        <taxon>Bacteria</taxon>
        <taxon>Bacillati</taxon>
        <taxon>Bacillota</taxon>
        <taxon>Bacilli</taxon>
        <taxon>Bacillales</taxon>
        <taxon>Staphylococcaceae</taxon>
        <taxon>Aliicoccus</taxon>
    </lineage>
</organism>
<comment type="similarity">
    <text evidence="2">Belongs to the acyltransferase 3 family.</text>
</comment>
<reference evidence="11" key="2">
    <citation type="submission" date="2021-09" db="EMBL/GenBank/DDBJ databases">
        <authorList>
            <person name="Gilroy R."/>
        </authorList>
    </citation>
    <scope>NUCLEOTIDE SEQUENCE</scope>
    <source>
        <strain evidence="11">6019</strain>
    </source>
</reference>
<dbReference type="GO" id="GO:0009103">
    <property type="term" value="P:lipopolysaccharide biosynthetic process"/>
    <property type="evidence" value="ECO:0007669"/>
    <property type="project" value="TreeGrafter"/>
</dbReference>
<proteinExistence type="inferred from homology"/>
<name>A0A921DY96_9STAP</name>
<gene>
    <name evidence="11" type="ORF">K8V35_08555</name>
</gene>
<dbReference type="GO" id="GO:0004930">
    <property type="term" value="F:G protein-coupled receptor activity"/>
    <property type="evidence" value="ECO:0007669"/>
    <property type="project" value="InterPro"/>
</dbReference>
<feature type="transmembrane region" description="Helical" evidence="9">
    <location>
        <begin position="178"/>
        <end position="199"/>
    </location>
</feature>
<feature type="transmembrane region" description="Helical" evidence="9">
    <location>
        <begin position="211"/>
        <end position="229"/>
    </location>
</feature>
<comment type="caution">
    <text evidence="11">The sequence shown here is derived from an EMBL/GenBank/DDBJ whole genome shotgun (WGS) entry which is preliminary data.</text>
</comment>
<dbReference type="InterPro" id="IPR050879">
    <property type="entry name" value="Acyltransferase_3"/>
</dbReference>
<accession>A0A921DY96</accession>
<feature type="transmembrane region" description="Helical" evidence="9">
    <location>
        <begin position="155"/>
        <end position="171"/>
    </location>
</feature>
<keyword evidence="8 11" id="KW-0012">Acyltransferase</keyword>
<dbReference type="Pfam" id="PF01757">
    <property type="entry name" value="Acyl_transf_3"/>
    <property type="match status" value="1"/>
</dbReference>
<dbReference type="GO" id="GO:0005886">
    <property type="term" value="C:plasma membrane"/>
    <property type="evidence" value="ECO:0007669"/>
    <property type="project" value="UniProtKB-SubCell"/>
</dbReference>
<dbReference type="GO" id="GO:0016747">
    <property type="term" value="F:acyltransferase activity, transferring groups other than amino-acyl groups"/>
    <property type="evidence" value="ECO:0007669"/>
    <property type="project" value="InterPro"/>
</dbReference>
<dbReference type="InterPro" id="IPR000832">
    <property type="entry name" value="GPCR_2_secretin-like"/>
</dbReference>
<feature type="transmembrane region" description="Helical" evidence="9">
    <location>
        <begin position="336"/>
        <end position="357"/>
    </location>
</feature>
<evidence type="ECO:0000256" key="4">
    <source>
        <dbReference type="ARBA" id="ARBA00022679"/>
    </source>
</evidence>
<evidence type="ECO:0000313" key="11">
    <source>
        <dbReference type="EMBL" id="HJE20389.1"/>
    </source>
</evidence>
<comment type="subcellular location">
    <subcellularLocation>
        <location evidence="1">Cell membrane</location>
        <topology evidence="1">Multi-pass membrane protein</topology>
    </subcellularLocation>
</comment>
<keyword evidence="7 9" id="KW-0472">Membrane</keyword>
<dbReference type="AlphaFoldDB" id="A0A921DY96"/>
<dbReference type="Gene3D" id="3.40.50.1110">
    <property type="entry name" value="SGNH hydrolase"/>
    <property type="match status" value="1"/>
</dbReference>
<evidence type="ECO:0000259" key="10">
    <source>
        <dbReference type="Pfam" id="PF01757"/>
    </source>
</evidence>
<evidence type="ECO:0000256" key="6">
    <source>
        <dbReference type="ARBA" id="ARBA00022989"/>
    </source>
</evidence>
<evidence type="ECO:0000256" key="2">
    <source>
        <dbReference type="ARBA" id="ARBA00007400"/>
    </source>
</evidence>
<dbReference type="EMBL" id="DYYI01000094">
    <property type="protein sequence ID" value="HJE20389.1"/>
    <property type="molecule type" value="Genomic_DNA"/>
</dbReference>
<dbReference type="PRINTS" id="PR00249">
    <property type="entry name" value="GPCRSECRETIN"/>
</dbReference>
<evidence type="ECO:0000256" key="9">
    <source>
        <dbReference type="SAM" id="Phobius"/>
    </source>
</evidence>
<dbReference type="InterPro" id="IPR036514">
    <property type="entry name" value="SGNH_hydro_sf"/>
</dbReference>
<keyword evidence="3" id="KW-1003">Cell membrane</keyword>
<evidence type="ECO:0000256" key="7">
    <source>
        <dbReference type="ARBA" id="ARBA00023136"/>
    </source>
</evidence>
<feature type="transmembrane region" description="Helical" evidence="9">
    <location>
        <begin position="21"/>
        <end position="37"/>
    </location>
</feature>
<evidence type="ECO:0000313" key="12">
    <source>
        <dbReference type="Proteomes" id="UP000763505"/>
    </source>
</evidence>